<organism evidence="1 2">
    <name type="scientific">Symbiodinium pilosum</name>
    <name type="common">Dinoflagellate</name>
    <dbReference type="NCBI Taxonomy" id="2952"/>
    <lineage>
        <taxon>Eukaryota</taxon>
        <taxon>Sar</taxon>
        <taxon>Alveolata</taxon>
        <taxon>Dinophyceae</taxon>
        <taxon>Suessiales</taxon>
        <taxon>Symbiodiniaceae</taxon>
        <taxon>Symbiodinium</taxon>
    </lineage>
</organism>
<dbReference type="InterPro" id="IPR013320">
    <property type="entry name" value="ConA-like_dom_sf"/>
</dbReference>
<dbReference type="OrthoDB" id="415875at2759"/>
<feature type="non-terminal residue" evidence="1">
    <location>
        <position position="1"/>
    </location>
</feature>
<sequence>MLVKDIGFPPEGVAEVSVIVDSRPAFQWKYCKGGLENISDQGDIYTRDCKASETNGVRSAACLPRGVKVHLGFQLIGTHACFGVGTKSVELSADTYCTLYGQDENSWAIAFGTEIGNSLQAWHSGKIVEFYRAGAREHPVPPSDIVLAPFDRTTWFHVSFLLDLDGSFFVWLPGSSDEDAVVVPFQVPKDAEVYVVASTVFGN</sequence>
<protein>
    <submittedName>
        <fullName evidence="1">SPSB1 protein</fullName>
    </submittedName>
</protein>
<keyword evidence="2" id="KW-1185">Reference proteome</keyword>
<proteinExistence type="predicted"/>
<dbReference type="AlphaFoldDB" id="A0A812UC38"/>
<accession>A0A812UC38</accession>
<reference evidence="1" key="1">
    <citation type="submission" date="2021-02" db="EMBL/GenBank/DDBJ databases">
        <authorList>
            <person name="Dougan E. K."/>
            <person name="Rhodes N."/>
            <person name="Thang M."/>
            <person name="Chan C."/>
        </authorList>
    </citation>
    <scope>NUCLEOTIDE SEQUENCE</scope>
</reference>
<evidence type="ECO:0000313" key="2">
    <source>
        <dbReference type="Proteomes" id="UP000649617"/>
    </source>
</evidence>
<evidence type="ECO:0000313" key="1">
    <source>
        <dbReference type="EMBL" id="CAE7560677.1"/>
    </source>
</evidence>
<dbReference type="Proteomes" id="UP000649617">
    <property type="component" value="Unassembled WGS sequence"/>
</dbReference>
<comment type="caution">
    <text evidence="1">The sequence shown here is derived from an EMBL/GenBank/DDBJ whole genome shotgun (WGS) entry which is preliminary data.</text>
</comment>
<dbReference type="SUPFAM" id="SSF49899">
    <property type="entry name" value="Concanavalin A-like lectins/glucanases"/>
    <property type="match status" value="1"/>
</dbReference>
<gene>
    <name evidence="1" type="primary">SPSB1</name>
    <name evidence="1" type="ORF">SPIL2461_LOCUS14991</name>
</gene>
<dbReference type="EMBL" id="CAJNIZ010035578">
    <property type="protein sequence ID" value="CAE7560677.1"/>
    <property type="molecule type" value="Genomic_DNA"/>
</dbReference>
<name>A0A812UC38_SYMPI</name>